<evidence type="ECO:0000259" key="2">
    <source>
        <dbReference type="Pfam" id="PF01266"/>
    </source>
</evidence>
<dbReference type="RefSeq" id="WP_269444853.1">
    <property type="nucleotide sequence ID" value="NZ_CP097463.1"/>
</dbReference>
<organism evidence="3 4">
    <name type="scientific">Jatrophihabitans cynanchi</name>
    <dbReference type="NCBI Taxonomy" id="2944128"/>
    <lineage>
        <taxon>Bacteria</taxon>
        <taxon>Bacillati</taxon>
        <taxon>Actinomycetota</taxon>
        <taxon>Actinomycetes</taxon>
        <taxon>Jatrophihabitantales</taxon>
        <taxon>Jatrophihabitantaceae</taxon>
        <taxon>Jatrophihabitans</taxon>
    </lineage>
</organism>
<dbReference type="PRINTS" id="PR00419">
    <property type="entry name" value="ADXRDTASE"/>
</dbReference>
<proteinExistence type="predicted"/>
<feature type="domain" description="FAD dependent oxidoreductase" evidence="2">
    <location>
        <begin position="12"/>
        <end position="401"/>
    </location>
</feature>
<reference evidence="3" key="1">
    <citation type="submission" date="2022-05" db="EMBL/GenBank/DDBJ databases">
        <title>Jatrophihabitans sp. SB3-54 whole genome sequence.</title>
        <authorList>
            <person name="Suh M.K."/>
            <person name="Eom M.K."/>
            <person name="Kim J.S."/>
            <person name="Kim H.S."/>
            <person name="Do H.E."/>
            <person name="Shin Y.K."/>
            <person name="Lee J.-S."/>
        </authorList>
    </citation>
    <scope>NUCLEOTIDE SEQUENCE</scope>
    <source>
        <strain evidence="3">SB3-54</strain>
    </source>
</reference>
<keyword evidence="1" id="KW-0560">Oxidoreductase</keyword>
<protein>
    <submittedName>
        <fullName evidence="3">FAD-dependent oxidoreductase</fullName>
    </submittedName>
</protein>
<sequence length="424" mass="44476">MSAGRAGRPPERVAVIGAGVAGLSTAWFLQERGAGVTVYDRGEVGAGSSRGNAGWIVPGLVEPLPGPAAARSAIGALLRPSGAVRIPLLPHRTPWRFLTASARQCTSARWHESMRAFAAVTPSARAAFEALGEAGVDFTVAEASPLLACFRTPGQRDAMAHELARMRDAGQPVEFDVLTGDDARSIEPCLAAPVTAAIAVHGQQYVDPLAFVTELAASVRTRGADLCFGAEVLDVTDHGSHVLVTTAERAAPYDAAVLASGAWLGRLGRPFGVRLPVQAGRGYSFSVAVQPAPTHPLYFPRQRVACTPMDGRLRVAGMMEFTDADDPFRDRRSRALGRTAAALLDGADWAGRRQEWVGARPCTADGLPLVGATSSRRVFVCGGHGMWGMVLGPVSGQLLAGLMSTGEAPSLAAFDPRRRTKAAA</sequence>
<dbReference type="SUPFAM" id="SSF51971">
    <property type="entry name" value="Nucleotide-binding domain"/>
    <property type="match status" value="1"/>
</dbReference>
<dbReference type="Pfam" id="PF01266">
    <property type="entry name" value="DAO"/>
    <property type="match status" value="1"/>
</dbReference>
<keyword evidence="4" id="KW-1185">Reference proteome</keyword>
<dbReference type="InterPro" id="IPR006076">
    <property type="entry name" value="FAD-dep_OxRdtase"/>
</dbReference>
<evidence type="ECO:0000256" key="1">
    <source>
        <dbReference type="ARBA" id="ARBA00023002"/>
    </source>
</evidence>
<dbReference type="Gene3D" id="3.50.50.60">
    <property type="entry name" value="FAD/NAD(P)-binding domain"/>
    <property type="match status" value="2"/>
</dbReference>
<gene>
    <name evidence="3" type="ORF">M6B22_05935</name>
</gene>
<dbReference type="Gene3D" id="3.30.9.10">
    <property type="entry name" value="D-Amino Acid Oxidase, subunit A, domain 2"/>
    <property type="match status" value="1"/>
</dbReference>
<evidence type="ECO:0000313" key="4">
    <source>
        <dbReference type="Proteomes" id="UP001164693"/>
    </source>
</evidence>
<dbReference type="EMBL" id="CP097463">
    <property type="protein sequence ID" value="WAX58303.1"/>
    <property type="molecule type" value="Genomic_DNA"/>
</dbReference>
<name>A0ABY7K321_9ACTN</name>
<dbReference type="PANTHER" id="PTHR13847:SF289">
    <property type="entry name" value="GLYCINE OXIDASE"/>
    <property type="match status" value="1"/>
</dbReference>
<dbReference type="InterPro" id="IPR036188">
    <property type="entry name" value="FAD/NAD-bd_sf"/>
</dbReference>
<dbReference type="SUPFAM" id="SSF54373">
    <property type="entry name" value="FAD-linked reductases, C-terminal domain"/>
    <property type="match status" value="1"/>
</dbReference>
<evidence type="ECO:0000313" key="3">
    <source>
        <dbReference type="EMBL" id="WAX58303.1"/>
    </source>
</evidence>
<accession>A0ABY7K321</accession>
<dbReference type="Proteomes" id="UP001164693">
    <property type="component" value="Chromosome"/>
</dbReference>
<dbReference type="PANTHER" id="PTHR13847">
    <property type="entry name" value="SARCOSINE DEHYDROGENASE-RELATED"/>
    <property type="match status" value="1"/>
</dbReference>